<protein>
    <submittedName>
        <fullName evidence="2">Uncharacterized protein</fullName>
    </submittedName>
</protein>
<reference evidence="2" key="1">
    <citation type="submission" date="2014-09" db="EMBL/GenBank/DDBJ databases">
        <authorList>
            <person name="Magalhaes I.L.F."/>
            <person name="Oliveira U."/>
            <person name="Santos F.R."/>
            <person name="Vidigal T.H.D.A."/>
            <person name="Brescovit A.D."/>
            <person name="Santos A.J."/>
        </authorList>
    </citation>
    <scope>NUCLEOTIDE SEQUENCE</scope>
    <source>
        <tissue evidence="2">Shoot tissue taken approximately 20 cm above the soil surface</tissue>
    </source>
</reference>
<sequence>MAGPPKEMVRHLFLSLLASLLPSSAPQGASLYSQFPRCLGSMMKCMLLI</sequence>
<reference evidence="2" key="2">
    <citation type="journal article" date="2015" name="Data Brief">
        <title>Shoot transcriptome of the giant reed, Arundo donax.</title>
        <authorList>
            <person name="Barrero R.A."/>
            <person name="Guerrero F.D."/>
            <person name="Moolhuijzen P."/>
            <person name="Goolsby J.A."/>
            <person name="Tidwell J."/>
            <person name="Bellgard S.E."/>
            <person name="Bellgard M.I."/>
        </authorList>
    </citation>
    <scope>NUCLEOTIDE SEQUENCE</scope>
    <source>
        <tissue evidence="2">Shoot tissue taken approximately 20 cm above the soil surface</tissue>
    </source>
</reference>
<feature type="chain" id="PRO_5002063032" evidence="1">
    <location>
        <begin position="27"/>
        <end position="49"/>
    </location>
</feature>
<evidence type="ECO:0000256" key="1">
    <source>
        <dbReference type="SAM" id="SignalP"/>
    </source>
</evidence>
<accession>A0A0A9HH23</accession>
<dbReference type="AlphaFoldDB" id="A0A0A9HH23"/>
<organism evidence="2">
    <name type="scientific">Arundo donax</name>
    <name type="common">Giant reed</name>
    <name type="synonym">Donax arundinaceus</name>
    <dbReference type="NCBI Taxonomy" id="35708"/>
    <lineage>
        <taxon>Eukaryota</taxon>
        <taxon>Viridiplantae</taxon>
        <taxon>Streptophyta</taxon>
        <taxon>Embryophyta</taxon>
        <taxon>Tracheophyta</taxon>
        <taxon>Spermatophyta</taxon>
        <taxon>Magnoliopsida</taxon>
        <taxon>Liliopsida</taxon>
        <taxon>Poales</taxon>
        <taxon>Poaceae</taxon>
        <taxon>PACMAD clade</taxon>
        <taxon>Arundinoideae</taxon>
        <taxon>Arundineae</taxon>
        <taxon>Arundo</taxon>
    </lineage>
</organism>
<name>A0A0A9HH23_ARUDO</name>
<proteinExistence type="predicted"/>
<dbReference type="EMBL" id="GBRH01161406">
    <property type="protein sequence ID" value="JAE36490.1"/>
    <property type="molecule type" value="Transcribed_RNA"/>
</dbReference>
<feature type="signal peptide" evidence="1">
    <location>
        <begin position="1"/>
        <end position="26"/>
    </location>
</feature>
<evidence type="ECO:0000313" key="2">
    <source>
        <dbReference type="EMBL" id="JAE36490.1"/>
    </source>
</evidence>
<keyword evidence="1" id="KW-0732">Signal</keyword>